<organism evidence="1 2">
    <name type="scientific">Candidatus Aeolococcus gillhamiae</name>
    <dbReference type="NCBI Taxonomy" id="3127015"/>
    <lineage>
        <taxon>Bacteria</taxon>
        <taxon>Bacillati</taxon>
        <taxon>Candidatus Dormiibacterota</taxon>
        <taxon>Candidatus Dormibacteria</taxon>
        <taxon>Candidatus Aeolococcales</taxon>
        <taxon>Candidatus Aeolococcaceae</taxon>
        <taxon>Candidatus Aeolococcus</taxon>
    </lineage>
</organism>
<evidence type="ECO:0000313" key="1">
    <source>
        <dbReference type="EMBL" id="PZR82683.1"/>
    </source>
</evidence>
<gene>
    <name evidence="1" type="ORF">DLM65_03405</name>
</gene>
<reference evidence="1 2" key="1">
    <citation type="journal article" date="2017" name="Nature">
        <title>Atmospheric trace gases support primary production in Antarctic desert surface soil.</title>
        <authorList>
            <person name="Ji M."/>
            <person name="Greening C."/>
            <person name="Vanwonterghem I."/>
            <person name="Carere C.R."/>
            <person name="Bay S.K."/>
            <person name="Steen J.A."/>
            <person name="Montgomery K."/>
            <person name="Lines T."/>
            <person name="Beardall J."/>
            <person name="van Dorst J."/>
            <person name="Snape I."/>
            <person name="Stott M.B."/>
            <person name="Hugenholtz P."/>
            <person name="Ferrari B.C."/>
        </authorList>
    </citation>
    <scope>NUCLEOTIDE SEQUENCE [LARGE SCALE GENOMIC DNA]</scope>
    <source>
        <strain evidence="1">RRmetagenome_bin12</strain>
    </source>
</reference>
<proteinExistence type="predicted"/>
<dbReference type="AlphaFoldDB" id="A0A2W5ZBJ2"/>
<name>A0A2W5ZBJ2_9BACT</name>
<evidence type="ECO:0000313" key="2">
    <source>
        <dbReference type="Proteomes" id="UP000248724"/>
    </source>
</evidence>
<accession>A0A2W5ZBJ2</accession>
<sequence>MSALVSVQAFGSGVVLVVLATERRLGGMRWCAICVYVGPFFMACALSSGSEAENVAAVSPRAAVAMRR</sequence>
<protein>
    <submittedName>
        <fullName evidence="1">Uncharacterized protein</fullName>
    </submittedName>
</protein>
<dbReference type="EMBL" id="QHBU01000061">
    <property type="protein sequence ID" value="PZR82683.1"/>
    <property type="molecule type" value="Genomic_DNA"/>
</dbReference>
<dbReference type="Proteomes" id="UP000248724">
    <property type="component" value="Unassembled WGS sequence"/>
</dbReference>
<comment type="caution">
    <text evidence="1">The sequence shown here is derived from an EMBL/GenBank/DDBJ whole genome shotgun (WGS) entry which is preliminary data.</text>
</comment>